<evidence type="ECO:0008006" key="2">
    <source>
        <dbReference type="Google" id="ProtNLM"/>
    </source>
</evidence>
<evidence type="ECO:0000313" key="1">
    <source>
        <dbReference type="EMBL" id="HDX32158.1"/>
    </source>
</evidence>
<dbReference type="AlphaFoldDB" id="A0A7C1FPX1"/>
<accession>A0A7C1FPX1</accession>
<proteinExistence type="predicted"/>
<comment type="caution">
    <text evidence="1">The sequence shown here is derived from an EMBL/GenBank/DDBJ whole genome shotgun (WGS) entry which is preliminary data.</text>
</comment>
<name>A0A7C1FPX1_9CHLR</name>
<sequence>MNEQAGKIRVGLALLAALVLAIVGSPEIAQRVFADVKTPGFAFQTPFDTPTPTWTPFFFTPFPAAPEFFPTPTPTLDLRVVNEIIHPRSGDAVFGFTPLIGTAVIRDFARYDVHISPAGAEAWRWLTSSREVIRNNVLYILNTYEFPDGLYDIRVRAIDRNGNYTEAFLRRIEIRNAAPPTVTPIPTGADPNQLFSPLVIIFDTPTPTATPTPRFRSFIPNGQGIFEPQNGDVIRGRTPIIGTVNSKTAFNPFLRYELYIAPSGSEQWGWLYSSEQQFWQSEIYVLDTTQLADGFYDLRLRIVYRDSNYDEYYVTRLYVANASTPPAIHPTATRPAPRTLGLYFPFDNIRVTGVIDFVGTTAAPNLLRWELYWSPSGIERWTFIFSDMKPVVNGYLARLDLSLLPEDSYDFRLRIVRQDYTYSDYYVRNVVAVPPTPTPIPQPPRR</sequence>
<reference evidence="1" key="1">
    <citation type="journal article" date="2020" name="mSystems">
        <title>Genome- and Community-Level Interaction Insights into Carbon Utilization and Element Cycling Functions of Hydrothermarchaeota in Hydrothermal Sediment.</title>
        <authorList>
            <person name="Zhou Z."/>
            <person name="Liu Y."/>
            <person name="Xu W."/>
            <person name="Pan J."/>
            <person name="Luo Z.H."/>
            <person name="Li M."/>
        </authorList>
    </citation>
    <scope>NUCLEOTIDE SEQUENCE [LARGE SCALE GENOMIC DNA]</scope>
    <source>
        <strain evidence="1">SpSt-289</strain>
    </source>
</reference>
<organism evidence="1">
    <name type="scientific">Caldilinea aerophila</name>
    <dbReference type="NCBI Taxonomy" id="133453"/>
    <lineage>
        <taxon>Bacteria</taxon>
        <taxon>Bacillati</taxon>
        <taxon>Chloroflexota</taxon>
        <taxon>Caldilineae</taxon>
        <taxon>Caldilineales</taxon>
        <taxon>Caldilineaceae</taxon>
        <taxon>Caldilinea</taxon>
    </lineage>
</organism>
<gene>
    <name evidence="1" type="ORF">ENQ20_11815</name>
</gene>
<protein>
    <recommendedName>
        <fullName evidence="2">Ig-like domain-containing protein</fullName>
    </recommendedName>
</protein>
<dbReference type="EMBL" id="DSMG01000118">
    <property type="protein sequence ID" value="HDX32158.1"/>
    <property type="molecule type" value="Genomic_DNA"/>
</dbReference>